<keyword evidence="2" id="KW-0378">Hydrolase</keyword>
<name>A0A212L9Y9_9BACT</name>
<dbReference type="GO" id="GO:0000166">
    <property type="term" value="F:nucleotide binding"/>
    <property type="evidence" value="ECO:0007669"/>
    <property type="project" value="UniProtKB-KW"/>
</dbReference>
<organism evidence="5">
    <name type="scientific">uncultured Desulfovibrio sp</name>
    <dbReference type="NCBI Taxonomy" id="167968"/>
    <lineage>
        <taxon>Bacteria</taxon>
        <taxon>Pseudomonadati</taxon>
        <taxon>Thermodesulfobacteriota</taxon>
        <taxon>Desulfovibrionia</taxon>
        <taxon>Desulfovibrionales</taxon>
        <taxon>Desulfovibrionaceae</taxon>
        <taxon>Desulfovibrio</taxon>
        <taxon>environmental samples</taxon>
    </lineage>
</organism>
<evidence type="ECO:0000256" key="2">
    <source>
        <dbReference type="RuleBase" id="RU362119"/>
    </source>
</evidence>
<dbReference type="InterPro" id="IPR029052">
    <property type="entry name" value="Metallo-depent_PP-like"/>
</dbReference>
<dbReference type="PANTHER" id="PTHR11575:SF24">
    <property type="entry name" value="5'-NUCLEOTIDASE"/>
    <property type="match status" value="1"/>
</dbReference>
<protein>
    <submittedName>
        <fullName evidence="5">5'-Nucleotidase domain protein</fullName>
    </submittedName>
</protein>
<dbReference type="EMBL" id="FMJC01000002">
    <property type="protein sequence ID" value="SCM74392.1"/>
    <property type="molecule type" value="Genomic_DNA"/>
</dbReference>
<evidence type="ECO:0000313" key="5">
    <source>
        <dbReference type="EMBL" id="SCM74392.1"/>
    </source>
</evidence>
<accession>A0A212L9Y9</accession>
<dbReference type="SUPFAM" id="SSF56300">
    <property type="entry name" value="Metallo-dependent phosphatases"/>
    <property type="match status" value="1"/>
</dbReference>
<feature type="signal peptide" evidence="2">
    <location>
        <begin position="1"/>
        <end position="22"/>
    </location>
</feature>
<evidence type="ECO:0000259" key="3">
    <source>
        <dbReference type="Pfam" id="PF00149"/>
    </source>
</evidence>
<feature type="domain" description="Calcineurin-like phosphoesterase" evidence="3">
    <location>
        <begin position="25"/>
        <end position="265"/>
    </location>
</feature>
<dbReference type="PANTHER" id="PTHR11575">
    <property type="entry name" value="5'-NUCLEOTIDASE-RELATED"/>
    <property type="match status" value="1"/>
</dbReference>
<reference evidence="5" key="1">
    <citation type="submission" date="2016-08" db="EMBL/GenBank/DDBJ databases">
        <authorList>
            <person name="Seilhamer J.J."/>
        </authorList>
    </citation>
    <scope>NUCLEOTIDE SEQUENCE</scope>
    <source>
        <strain evidence="5">86-1</strain>
    </source>
</reference>
<dbReference type="InterPro" id="IPR008334">
    <property type="entry name" value="5'-Nucleotdase_C"/>
</dbReference>
<dbReference type="Gene3D" id="3.60.21.10">
    <property type="match status" value="1"/>
</dbReference>
<keyword evidence="1 2" id="KW-0732">Signal</keyword>
<dbReference type="InterPro" id="IPR006179">
    <property type="entry name" value="5_nucleotidase/apyrase"/>
</dbReference>
<feature type="chain" id="PRO_5011828003" evidence="2">
    <location>
        <begin position="23"/>
        <end position="529"/>
    </location>
</feature>
<evidence type="ECO:0000259" key="4">
    <source>
        <dbReference type="Pfam" id="PF02872"/>
    </source>
</evidence>
<feature type="domain" description="5'-Nucleotidase C-terminal" evidence="4">
    <location>
        <begin position="346"/>
        <end position="474"/>
    </location>
</feature>
<dbReference type="PRINTS" id="PR01607">
    <property type="entry name" value="APYRASEFAMLY"/>
</dbReference>
<dbReference type="InterPro" id="IPR004843">
    <property type="entry name" value="Calcineurin-like_PHP"/>
</dbReference>
<dbReference type="SUPFAM" id="SSF55816">
    <property type="entry name" value="5'-nucleotidase (syn. UDP-sugar hydrolase), C-terminal domain"/>
    <property type="match status" value="1"/>
</dbReference>
<dbReference type="RefSeq" id="WP_179981140.1">
    <property type="nucleotide sequence ID" value="NZ_LT608333.1"/>
</dbReference>
<dbReference type="InterPro" id="IPR036907">
    <property type="entry name" value="5'-Nucleotdase_C_sf"/>
</dbReference>
<comment type="similarity">
    <text evidence="2">Belongs to the 5'-nucleotidase family.</text>
</comment>
<sequence length="529" mass="56939">MVIARTLLFLFLLVCSAVPVLADVKIFVTNDVHGYVADNPEKKNIGYARLKAVADGARAEGHTVFVLDAGDAFSGSAFALIDQGRSVAKLMGQVGYRVLTPGNHAFDYTLSEGPLYYGNELLRLVRENSPGKVDAVAENLTYKGADPPGMVTKPVVIYDETAKNPQGMRVIVTGVITPYSVKPSLRQALADYDFDLKPTPEATKKAVLDRLTRSLAPYGRPEDVVIVLSHLGYAGPKGDKDGRITGPDVAAVPNVDFVADGHSHKAVAPTYDYGAMYANGGRYLEHFMVITLDGKKGDMALKSYADVADVVPDKAMTDSIQQLDAARGFEDVVFTSPDDSVFKDGHLRKDSTPLGRLICESMAKAAGAAIALHTPGGIRAGLPGGPVHRRDLLDVLPFDDRLVAVDMTGKQIADVFTRGIGHGGRGLPQFFGLDVWAWQDEDDSLHVAGLRLTNGVPLQPDKKYRVALNGFMARNMNLPTKKDRGNLVDALETQLKKGVDVEALRTGRNLFVFADKASAEAAFSQAGSR</sequence>
<evidence type="ECO:0000256" key="1">
    <source>
        <dbReference type="ARBA" id="ARBA00022729"/>
    </source>
</evidence>
<keyword evidence="2" id="KW-0547">Nucleotide-binding</keyword>
<dbReference type="Gene3D" id="3.90.780.10">
    <property type="entry name" value="5'-Nucleotidase, C-terminal domain"/>
    <property type="match status" value="1"/>
</dbReference>
<dbReference type="GO" id="GO:0016787">
    <property type="term" value="F:hydrolase activity"/>
    <property type="evidence" value="ECO:0007669"/>
    <property type="project" value="UniProtKB-KW"/>
</dbReference>
<dbReference type="AlphaFoldDB" id="A0A212L9Y9"/>
<dbReference type="Pfam" id="PF00149">
    <property type="entry name" value="Metallophos"/>
    <property type="match status" value="1"/>
</dbReference>
<gene>
    <name evidence="5" type="ORF">KL86DES1_21909</name>
</gene>
<proteinExistence type="inferred from homology"/>
<dbReference type="Pfam" id="PF02872">
    <property type="entry name" value="5_nucleotid_C"/>
    <property type="match status" value="1"/>
</dbReference>
<dbReference type="GO" id="GO:0009166">
    <property type="term" value="P:nucleotide catabolic process"/>
    <property type="evidence" value="ECO:0007669"/>
    <property type="project" value="InterPro"/>
</dbReference>